<comment type="caution">
    <text evidence="2">The sequence shown here is derived from an EMBL/GenBank/DDBJ whole genome shotgun (WGS) entry which is preliminary data.</text>
</comment>
<sequence>MAAIATGHEAEHLRVGVDGVELAVRVEGSGPPVVLVHGSLDDHRAWERVVPHLVAHHRIHTYDRRGHGRSTCPPGQGHISEDVADLAGLIRTLGLDAPLVVGHSYGSSTSLLLGAHHPELTGGLLVHEPPLFTLLREDDSTRALADQATEHMQHAAALIERGLVAEGLRTFVDGAAFGPGTWDGLFTPGIRQICIDNADTWLDQSRDPERLAVRPELLAGYPHPFVISHGSASLPTYGPVAERVAAAVPGAIRHVVPGAGHAPHLSHPEEFAQLVLETAARVAATRPSTGALSGGRGRSSRP</sequence>
<dbReference type="PANTHER" id="PTHR43798">
    <property type="entry name" value="MONOACYLGLYCEROL LIPASE"/>
    <property type="match status" value="1"/>
</dbReference>
<dbReference type="Pfam" id="PF12697">
    <property type="entry name" value="Abhydrolase_6"/>
    <property type="match status" value="1"/>
</dbReference>
<dbReference type="InterPro" id="IPR000073">
    <property type="entry name" value="AB_hydrolase_1"/>
</dbReference>
<feature type="domain" description="AB hydrolase-1" evidence="1">
    <location>
        <begin position="33"/>
        <end position="273"/>
    </location>
</feature>
<dbReference type="Gene3D" id="3.40.50.1820">
    <property type="entry name" value="alpha/beta hydrolase"/>
    <property type="match status" value="1"/>
</dbReference>
<dbReference type="InterPro" id="IPR029058">
    <property type="entry name" value="AB_hydrolase_fold"/>
</dbReference>
<protein>
    <submittedName>
        <fullName evidence="2">Alpha/beta fold hydrolase</fullName>
    </submittedName>
</protein>
<evidence type="ECO:0000313" key="3">
    <source>
        <dbReference type="Proteomes" id="UP001597114"/>
    </source>
</evidence>
<name>A0ABW4FBL3_9PSEU</name>
<dbReference type="GO" id="GO:0016787">
    <property type="term" value="F:hydrolase activity"/>
    <property type="evidence" value="ECO:0007669"/>
    <property type="project" value="UniProtKB-KW"/>
</dbReference>
<keyword evidence="3" id="KW-1185">Reference proteome</keyword>
<dbReference type="SUPFAM" id="SSF53474">
    <property type="entry name" value="alpha/beta-Hydrolases"/>
    <property type="match status" value="1"/>
</dbReference>
<dbReference type="RefSeq" id="WP_344728435.1">
    <property type="nucleotide sequence ID" value="NZ_BAAAUS010000051.1"/>
</dbReference>
<organism evidence="2 3">
    <name type="scientific">Pseudonocardia yunnanensis</name>
    <dbReference type="NCBI Taxonomy" id="58107"/>
    <lineage>
        <taxon>Bacteria</taxon>
        <taxon>Bacillati</taxon>
        <taxon>Actinomycetota</taxon>
        <taxon>Actinomycetes</taxon>
        <taxon>Pseudonocardiales</taxon>
        <taxon>Pseudonocardiaceae</taxon>
        <taxon>Pseudonocardia</taxon>
    </lineage>
</organism>
<accession>A0ABW4FBL3</accession>
<keyword evidence="2" id="KW-0378">Hydrolase</keyword>
<dbReference type="Proteomes" id="UP001597114">
    <property type="component" value="Unassembled WGS sequence"/>
</dbReference>
<reference evidence="3" key="1">
    <citation type="journal article" date="2019" name="Int. J. Syst. Evol. Microbiol.">
        <title>The Global Catalogue of Microorganisms (GCM) 10K type strain sequencing project: providing services to taxonomists for standard genome sequencing and annotation.</title>
        <authorList>
            <consortium name="The Broad Institute Genomics Platform"/>
            <consortium name="The Broad Institute Genome Sequencing Center for Infectious Disease"/>
            <person name="Wu L."/>
            <person name="Ma J."/>
        </authorList>
    </citation>
    <scope>NUCLEOTIDE SEQUENCE [LARGE SCALE GENOMIC DNA]</scope>
    <source>
        <strain evidence="3">CCM 7043</strain>
    </source>
</reference>
<evidence type="ECO:0000313" key="2">
    <source>
        <dbReference type="EMBL" id="MFD1524215.1"/>
    </source>
</evidence>
<dbReference type="InterPro" id="IPR050266">
    <property type="entry name" value="AB_hydrolase_sf"/>
</dbReference>
<gene>
    <name evidence="2" type="ORF">ACFSJD_42475</name>
</gene>
<proteinExistence type="predicted"/>
<evidence type="ECO:0000259" key="1">
    <source>
        <dbReference type="Pfam" id="PF12697"/>
    </source>
</evidence>
<dbReference type="EMBL" id="JBHUCO010000077">
    <property type="protein sequence ID" value="MFD1524215.1"/>
    <property type="molecule type" value="Genomic_DNA"/>
</dbReference>